<organism evidence="1 2">
    <name type="scientific">Haloferula helveola</name>
    <dbReference type="NCBI Taxonomy" id="490095"/>
    <lineage>
        <taxon>Bacteria</taxon>
        <taxon>Pseudomonadati</taxon>
        <taxon>Verrucomicrobiota</taxon>
        <taxon>Verrucomicrobiia</taxon>
        <taxon>Verrucomicrobiales</taxon>
        <taxon>Verrucomicrobiaceae</taxon>
        <taxon>Haloferula</taxon>
    </lineage>
</organism>
<protein>
    <submittedName>
        <fullName evidence="1">Uncharacterized protein</fullName>
    </submittedName>
</protein>
<dbReference type="Proteomes" id="UP001374893">
    <property type="component" value="Chromosome"/>
</dbReference>
<dbReference type="InterPro" id="IPR036465">
    <property type="entry name" value="vWFA_dom_sf"/>
</dbReference>
<proteinExistence type="predicted"/>
<evidence type="ECO:0000313" key="2">
    <source>
        <dbReference type="Proteomes" id="UP001374893"/>
    </source>
</evidence>
<dbReference type="SUPFAM" id="SSF53300">
    <property type="entry name" value="vWA-like"/>
    <property type="match status" value="1"/>
</dbReference>
<accession>A0ABN6H760</accession>
<gene>
    <name evidence="1" type="ORF">HAHE_32920</name>
</gene>
<evidence type="ECO:0000313" key="1">
    <source>
        <dbReference type="EMBL" id="BCX49384.1"/>
    </source>
</evidence>
<reference evidence="1 2" key="1">
    <citation type="submission" date="2021-06" db="EMBL/GenBank/DDBJ databases">
        <title>Complete genome of Haloferula helveola possessing various polysaccharide degrading enzymes.</title>
        <authorList>
            <person name="Takami H."/>
            <person name="Huang C."/>
            <person name="Hamasaki K."/>
        </authorList>
    </citation>
    <scope>NUCLEOTIDE SEQUENCE [LARGE SCALE GENOMIC DNA]</scope>
    <source>
        <strain evidence="1 2">CN-1</strain>
    </source>
</reference>
<name>A0ABN6H760_9BACT</name>
<sequence length="294" mass="33745">MSASSALAREGTGRWDDESIAEYSQRLFDWLTKNFEERAKRIGDERGAPFDLPYKYLAPTDDRKKLRMLEKFKEGSLSSRAAEEHIGETLKEFEAVRKLIAAEEEKLAKTWKSDDANLVVKDGKIYDQRVSAARLGVILDNSPSMTPYLPKLREEIGREFTDAHFVEVDGCRLTHLSDNQWFFTKPVSGINPFTADRHIPRVPQLGETPHSTYIRWTRDAVSALMSSVEKMHCDALYWFCDFEDSTDDDLLRTLGRTMLAKKVTVYVHTLSRRPPELINELAKRSGGEVIRKRI</sequence>
<keyword evidence="2" id="KW-1185">Reference proteome</keyword>
<dbReference type="EMBL" id="AP024702">
    <property type="protein sequence ID" value="BCX49384.1"/>
    <property type="molecule type" value="Genomic_DNA"/>
</dbReference>